<organism evidence="1 2">
    <name type="scientific">Eumeta variegata</name>
    <name type="common">Bagworm moth</name>
    <name type="synonym">Eumeta japonica</name>
    <dbReference type="NCBI Taxonomy" id="151549"/>
    <lineage>
        <taxon>Eukaryota</taxon>
        <taxon>Metazoa</taxon>
        <taxon>Ecdysozoa</taxon>
        <taxon>Arthropoda</taxon>
        <taxon>Hexapoda</taxon>
        <taxon>Insecta</taxon>
        <taxon>Pterygota</taxon>
        <taxon>Neoptera</taxon>
        <taxon>Endopterygota</taxon>
        <taxon>Lepidoptera</taxon>
        <taxon>Glossata</taxon>
        <taxon>Ditrysia</taxon>
        <taxon>Tineoidea</taxon>
        <taxon>Psychidae</taxon>
        <taxon>Oiketicinae</taxon>
        <taxon>Eumeta</taxon>
    </lineage>
</organism>
<dbReference type="EMBL" id="BGZK01000250">
    <property type="protein sequence ID" value="GBP31753.1"/>
    <property type="molecule type" value="Genomic_DNA"/>
</dbReference>
<name>A0A4C1UZ26_EUMVA</name>
<protein>
    <submittedName>
        <fullName evidence="1">Uncharacterized protein</fullName>
    </submittedName>
</protein>
<proteinExistence type="predicted"/>
<dbReference type="Proteomes" id="UP000299102">
    <property type="component" value="Unassembled WGS sequence"/>
</dbReference>
<comment type="caution">
    <text evidence="1">The sequence shown here is derived from an EMBL/GenBank/DDBJ whole genome shotgun (WGS) entry which is preliminary data.</text>
</comment>
<keyword evidence="2" id="KW-1185">Reference proteome</keyword>
<sequence length="123" mass="13847">MTTNGEKRIFFPIAFILEICRQQSLGSPVTATYCDQTTHISNDEIKLPTDLTSIYASGRPGLLIRETCKENCCIQNHAPPEVETRTIGSDPRFTKAKVQSKHNSGIVRTELTNYETIRRTLSM</sequence>
<gene>
    <name evidence="1" type="ORF">EVAR_4992_1</name>
</gene>
<dbReference type="AlphaFoldDB" id="A0A4C1UZ26"/>
<reference evidence="1 2" key="1">
    <citation type="journal article" date="2019" name="Commun. Biol.">
        <title>The bagworm genome reveals a unique fibroin gene that provides high tensile strength.</title>
        <authorList>
            <person name="Kono N."/>
            <person name="Nakamura H."/>
            <person name="Ohtoshi R."/>
            <person name="Tomita M."/>
            <person name="Numata K."/>
            <person name="Arakawa K."/>
        </authorList>
    </citation>
    <scope>NUCLEOTIDE SEQUENCE [LARGE SCALE GENOMIC DNA]</scope>
</reference>
<evidence type="ECO:0000313" key="1">
    <source>
        <dbReference type="EMBL" id="GBP31753.1"/>
    </source>
</evidence>
<accession>A0A4C1UZ26</accession>
<evidence type="ECO:0000313" key="2">
    <source>
        <dbReference type="Proteomes" id="UP000299102"/>
    </source>
</evidence>